<dbReference type="GO" id="GO:0005886">
    <property type="term" value="C:plasma membrane"/>
    <property type="evidence" value="ECO:0007669"/>
    <property type="project" value="UniProtKB-SubCell"/>
</dbReference>
<dbReference type="PANTHER" id="PTHR30250:SF11">
    <property type="entry name" value="O-ANTIGEN TRANSPORTER-RELATED"/>
    <property type="match status" value="1"/>
</dbReference>
<dbReference type="EMBL" id="JAAZNV010000006">
    <property type="protein sequence ID" value="NMB91548.1"/>
    <property type="molecule type" value="Genomic_DNA"/>
</dbReference>
<dbReference type="AlphaFoldDB" id="A0A7X9HSD4"/>
<dbReference type="Pfam" id="PF01943">
    <property type="entry name" value="Polysacc_synt"/>
    <property type="match status" value="1"/>
</dbReference>
<keyword evidence="3 6" id="KW-0812">Transmembrane</keyword>
<comment type="caution">
    <text evidence="7">The sequence shown here is derived from an EMBL/GenBank/DDBJ whole genome shotgun (WGS) entry which is preliminary data.</text>
</comment>
<reference evidence="7 8" key="1">
    <citation type="journal article" date="2020" name="Biotechnol. Biofuels">
        <title>New insights from the biogas microbiome by comprehensive genome-resolved metagenomics of nearly 1600 species originating from multiple anaerobic digesters.</title>
        <authorList>
            <person name="Campanaro S."/>
            <person name="Treu L."/>
            <person name="Rodriguez-R L.M."/>
            <person name="Kovalovszki A."/>
            <person name="Ziels R.M."/>
            <person name="Maus I."/>
            <person name="Zhu X."/>
            <person name="Kougias P.G."/>
            <person name="Basile A."/>
            <person name="Luo G."/>
            <person name="Schluter A."/>
            <person name="Konstantinidis K.T."/>
            <person name="Angelidaki I."/>
        </authorList>
    </citation>
    <scope>NUCLEOTIDE SEQUENCE [LARGE SCALE GENOMIC DNA]</scope>
    <source>
        <strain evidence="7">AS27yjCOA_202</strain>
    </source>
</reference>
<evidence type="ECO:0000256" key="6">
    <source>
        <dbReference type="SAM" id="Phobius"/>
    </source>
</evidence>
<keyword evidence="2" id="KW-1003">Cell membrane</keyword>
<proteinExistence type="predicted"/>
<dbReference type="InterPro" id="IPR002797">
    <property type="entry name" value="Polysacc_synth"/>
</dbReference>
<evidence type="ECO:0000256" key="5">
    <source>
        <dbReference type="ARBA" id="ARBA00023136"/>
    </source>
</evidence>
<evidence type="ECO:0000313" key="7">
    <source>
        <dbReference type="EMBL" id="NMB91548.1"/>
    </source>
</evidence>
<accession>A0A7X9HSD4</accession>
<evidence type="ECO:0000313" key="8">
    <source>
        <dbReference type="Proteomes" id="UP000590542"/>
    </source>
</evidence>
<evidence type="ECO:0000256" key="2">
    <source>
        <dbReference type="ARBA" id="ARBA00022475"/>
    </source>
</evidence>
<dbReference type="PANTHER" id="PTHR30250">
    <property type="entry name" value="PST FAMILY PREDICTED COLANIC ACID TRANSPORTER"/>
    <property type="match status" value="1"/>
</dbReference>
<feature type="transmembrane region" description="Helical" evidence="6">
    <location>
        <begin position="213"/>
        <end position="232"/>
    </location>
</feature>
<evidence type="ECO:0000256" key="3">
    <source>
        <dbReference type="ARBA" id="ARBA00022692"/>
    </source>
</evidence>
<name>A0A7X9HSD4_UNCKA</name>
<feature type="transmembrane region" description="Helical" evidence="6">
    <location>
        <begin position="150"/>
        <end position="169"/>
    </location>
</feature>
<dbReference type="Proteomes" id="UP000590542">
    <property type="component" value="Unassembled WGS sequence"/>
</dbReference>
<feature type="transmembrane region" description="Helical" evidence="6">
    <location>
        <begin position="394"/>
        <end position="415"/>
    </location>
</feature>
<feature type="transmembrane region" description="Helical" evidence="6">
    <location>
        <begin position="302"/>
        <end position="325"/>
    </location>
</feature>
<dbReference type="CDD" id="cd13128">
    <property type="entry name" value="MATE_Wzx_like"/>
    <property type="match status" value="1"/>
</dbReference>
<sequence length="426" mass="47902">MFKSETATKIASNTIYQIIGKVVSMSITMLAVMIITRTYGKEGYGAFSLMQTFPALFFVIVDFGINAIAARELSKDWSKANKYLGNIVLIRLLFSFLLVLLISISLSFFPYSADLKLGIRLSLLLLCTQSLFTTANIFFQVKLKYSYSTISYTLGYFVILALVLILSYFKVDIKWVNFSYVIGGIVTFLMCLKFIKKLGLELSFSVDKDLWKYLILSSLPLGIMFCFSQISFKQDSLMISVMKLPTSYGLNNTESVAIYALAYKVFEVLLVIPTFFMNSAYPVLVRHMMEGKEKLKHTFSNVILFLFCSGALIGLLGVVASPIAIRIIGGEGFNQSVLALRILSSGLVVFYLTQPISWLIVTLGYQSRLPFIYFLSAVFNVVANILFIPKYSFYASAVITILTEIVILILLVFTAKKSWKDKYVKS</sequence>
<feature type="transmembrane region" description="Helical" evidence="6">
    <location>
        <begin position="46"/>
        <end position="68"/>
    </location>
</feature>
<comment type="subcellular location">
    <subcellularLocation>
        <location evidence="1">Cell membrane</location>
        <topology evidence="1">Multi-pass membrane protein</topology>
    </subcellularLocation>
</comment>
<gene>
    <name evidence="7" type="ORF">GYA37_01715</name>
</gene>
<evidence type="ECO:0000256" key="4">
    <source>
        <dbReference type="ARBA" id="ARBA00022989"/>
    </source>
</evidence>
<feature type="transmembrane region" description="Helical" evidence="6">
    <location>
        <begin position="371"/>
        <end position="388"/>
    </location>
</feature>
<feature type="transmembrane region" description="Helical" evidence="6">
    <location>
        <begin position="175"/>
        <end position="192"/>
    </location>
</feature>
<dbReference type="InterPro" id="IPR050833">
    <property type="entry name" value="Poly_Biosynth_Transport"/>
</dbReference>
<feature type="transmembrane region" description="Helical" evidence="6">
    <location>
        <begin position="337"/>
        <end position="359"/>
    </location>
</feature>
<protein>
    <submittedName>
        <fullName evidence="7">Flippase</fullName>
    </submittedName>
</protein>
<organism evidence="7 8">
    <name type="scientific">candidate division WWE3 bacterium</name>
    <dbReference type="NCBI Taxonomy" id="2053526"/>
    <lineage>
        <taxon>Bacteria</taxon>
        <taxon>Katanobacteria</taxon>
    </lineage>
</organism>
<feature type="transmembrane region" description="Helical" evidence="6">
    <location>
        <begin position="256"/>
        <end position="281"/>
    </location>
</feature>
<feature type="transmembrane region" description="Helical" evidence="6">
    <location>
        <begin position="18"/>
        <end position="40"/>
    </location>
</feature>
<evidence type="ECO:0000256" key="1">
    <source>
        <dbReference type="ARBA" id="ARBA00004651"/>
    </source>
</evidence>
<keyword evidence="4 6" id="KW-1133">Transmembrane helix</keyword>
<feature type="transmembrane region" description="Helical" evidence="6">
    <location>
        <begin position="88"/>
        <end position="111"/>
    </location>
</feature>
<keyword evidence="5 6" id="KW-0472">Membrane</keyword>